<dbReference type="STRING" id="1586287.BBK82_40025"/>
<sequence length="497" mass="55954">MTGGIFEGFEDYRTATEDDYKDTLTSGMVVFDANVLLNLYRFNSTTRADLIKVMQSLGDSLWIPHQVMREFWRNRESVIDQLGETPKESLTKLDKARQDAEEAVRAWSNRIYLPEGERDGLLTRLNGAFQAVRHTISEQAAANAHPHDTNADEIVAALGSIVAGRTGAALSPEDHDAAVVEAERRIAAKEPPGYQDKDKPDAEGRAGDYLVWKQVLLEAERQPRDVLLVTSDGKDDWWRRTKGQLRGPRLELMAEFRRCTGHRLFMITASELIRRADSLTDVHVNPESAEDIERVETTNAEPIPVDVAKGVVAEIYRRLANEHDSLLPSRKEYRVFSEWIEDPLIGGVLLDYMPAEQAREWIKETELHHNLDALDGRGPYAHLVPRRYQTVDEIVVAACGPDWHQLPDSKGVVPNHCYATNGTDIRSVCWGRESPFDELLAIASRVQDPAHVRPVIMVLQHAPLSDPEYYASVASKAGFDLAHQQLELRPNPDYVGQ</sequence>
<protein>
    <recommendedName>
        <fullName evidence="1">PIN like domain-containing protein</fullName>
    </recommendedName>
</protein>
<dbReference type="EMBL" id="CP016793">
    <property type="protein sequence ID" value="ANZ41244.1"/>
    <property type="molecule type" value="Genomic_DNA"/>
</dbReference>
<name>A0A1B2HU32_9PSEU</name>
<proteinExistence type="predicted"/>
<dbReference type="Pfam" id="PF18476">
    <property type="entry name" value="PIN_8"/>
    <property type="match status" value="1"/>
</dbReference>
<evidence type="ECO:0000313" key="3">
    <source>
        <dbReference type="Proteomes" id="UP000093053"/>
    </source>
</evidence>
<keyword evidence="3" id="KW-1185">Reference proteome</keyword>
<organism evidence="2 3">
    <name type="scientific">Lentzea guizhouensis</name>
    <dbReference type="NCBI Taxonomy" id="1586287"/>
    <lineage>
        <taxon>Bacteria</taxon>
        <taxon>Bacillati</taxon>
        <taxon>Actinomycetota</taxon>
        <taxon>Actinomycetes</taxon>
        <taxon>Pseudonocardiales</taxon>
        <taxon>Pseudonocardiaceae</taxon>
        <taxon>Lentzea</taxon>
    </lineage>
</organism>
<dbReference type="AlphaFoldDB" id="A0A1B2HU32"/>
<accession>A0A1B2HU32</accession>
<dbReference type="Proteomes" id="UP000093053">
    <property type="component" value="Chromosome"/>
</dbReference>
<dbReference type="InterPro" id="IPR041578">
    <property type="entry name" value="PIN_8"/>
</dbReference>
<reference evidence="2 3" key="1">
    <citation type="submission" date="2016-07" db="EMBL/GenBank/DDBJ databases">
        <title>Complete genome sequence of the Lentzea guizhouensis DHS C013.</title>
        <authorList>
            <person name="Cao C."/>
        </authorList>
    </citation>
    <scope>NUCLEOTIDE SEQUENCE [LARGE SCALE GENOMIC DNA]</scope>
    <source>
        <strain evidence="2 3">DHS C013</strain>
    </source>
</reference>
<gene>
    <name evidence="2" type="ORF">BBK82_40025</name>
</gene>
<evidence type="ECO:0000313" key="2">
    <source>
        <dbReference type="EMBL" id="ANZ41244.1"/>
    </source>
</evidence>
<evidence type="ECO:0000259" key="1">
    <source>
        <dbReference type="Pfam" id="PF18476"/>
    </source>
</evidence>
<dbReference type="KEGG" id="led:BBK82_40025"/>
<feature type="domain" description="PIN like" evidence="1">
    <location>
        <begin position="28"/>
        <end position="252"/>
    </location>
</feature>